<feature type="binding site" evidence="9">
    <location>
        <position position="270"/>
    </location>
    <ligand>
        <name>ATP</name>
        <dbReference type="ChEBI" id="CHEBI:30616"/>
    </ligand>
</feature>
<keyword evidence="4 9" id="KW-0808">Transferase</keyword>
<evidence type="ECO:0000256" key="8">
    <source>
        <dbReference type="ARBA" id="ARBA00022977"/>
    </source>
</evidence>
<comment type="caution">
    <text evidence="9">Lacks conserved residue(s) required for the propagation of feature annotation.</text>
</comment>
<dbReference type="Pfam" id="PF02926">
    <property type="entry name" value="THUMP"/>
    <property type="match status" value="1"/>
</dbReference>
<reference evidence="11 12" key="1">
    <citation type="submission" date="2006-10" db="EMBL/GenBank/DDBJ databases">
        <authorList>
            <person name="Fleischmann R.D."/>
            <person name="Dodson R.J."/>
            <person name="Haft D.H."/>
            <person name="Merkel J.S."/>
            <person name="Nelson W.C."/>
            <person name="Fraser C.M."/>
        </authorList>
    </citation>
    <scope>NUCLEOTIDE SEQUENCE [LARGE SCALE GENOMIC DNA]</scope>
    <source>
        <strain evidence="11 12">104</strain>
    </source>
</reference>
<dbReference type="SMART" id="SM00981">
    <property type="entry name" value="THUMP"/>
    <property type="match status" value="1"/>
</dbReference>
<evidence type="ECO:0000256" key="7">
    <source>
        <dbReference type="ARBA" id="ARBA00022884"/>
    </source>
</evidence>
<dbReference type="GO" id="GO:0140741">
    <property type="term" value="F:tRNA-uracil-4 sulfurtransferase activity"/>
    <property type="evidence" value="ECO:0007669"/>
    <property type="project" value="UniProtKB-EC"/>
</dbReference>
<accession>A0A0H2ZWM6</accession>
<dbReference type="GO" id="GO:0004810">
    <property type="term" value="F:CCA tRNA nucleotidyltransferase activity"/>
    <property type="evidence" value="ECO:0007669"/>
    <property type="project" value="InterPro"/>
</dbReference>
<evidence type="ECO:0000256" key="3">
    <source>
        <dbReference type="ARBA" id="ARBA00022555"/>
    </source>
</evidence>
<comment type="catalytic activity">
    <reaction evidence="9">
        <text>[ThiS sulfur-carrier protein]-C-terminal Gly-Gly-AMP + S-sulfanyl-L-cysteinyl-[cysteine desulfurase] + AH2 = [ThiS sulfur-carrier protein]-C-terminal-Gly-aminoethanethioate + L-cysteinyl-[cysteine desulfurase] + A + AMP + 2 H(+)</text>
        <dbReference type="Rhea" id="RHEA:43340"/>
        <dbReference type="Rhea" id="RHEA-COMP:12157"/>
        <dbReference type="Rhea" id="RHEA-COMP:12158"/>
        <dbReference type="Rhea" id="RHEA-COMP:12910"/>
        <dbReference type="Rhea" id="RHEA-COMP:19908"/>
        <dbReference type="ChEBI" id="CHEBI:13193"/>
        <dbReference type="ChEBI" id="CHEBI:15378"/>
        <dbReference type="ChEBI" id="CHEBI:17499"/>
        <dbReference type="ChEBI" id="CHEBI:29950"/>
        <dbReference type="ChEBI" id="CHEBI:61963"/>
        <dbReference type="ChEBI" id="CHEBI:90618"/>
        <dbReference type="ChEBI" id="CHEBI:232372"/>
        <dbReference type="ChEBI" id="CHEBI:456215"/>
    </reaction>
</comment>
<dbReference type="InterPro" id="IPR003720">
    <property type="entry name" value="tRNA_STrfase"/>
</dbReference>
<dbReference type="InterPro" id="IPR050102">
    <property type="entry name" value="tRNA_sulfurtransferase_ThiI"/>
</dbReference>
<dbReference type="GO" id="GO:0005524">
    <property type="term" value="F:ATP binding"/>
    <property type="evidence" value="ECO:0007669"/>
    <property type="project" value="UniProtKB-UniRule"/>
</dbReference>
<feature type="binding site" evidence="9">
    <location>
        <position position="301"/>
    </location>
    <ligand>
        <name>ATP</name>
        <dbReference type="ChEBI" id="CHEBI:30616"/>
    </ligand>
</feature>
<dbReference type="InterPro" id="IPR054173">
    <property type="entry name" value="ThiI_fer"/>
</dbReference>
<comment type="catalytic activity">
    <reaction evidence="9">
        <text>[ThiI sulfur-carrier protein]-S-sulfanyl-L-cysteine + a uridine in tRNA + 2 reduced [2Fe-2S]-[ferredoxin] + ATP + H(+) = [ThiI sulfur-carrier protein]-L-cysteine + a 4-thiouridine in tRNA + 2 oxidized [2Fe-2S]-[ferredoxin] + AMP + diphosphate</text>
        <dbReference type="Rhea" id="RHEA:24176"/>
        <dbReference type="Rhea" id="RHEA-COMP:10000"/>
        <dbReference type="Rhea" id="RHEA-COMP:10001"/>
        <dbReference type="Rhea" id="RHEA-COMP:13337"/>
        <dbReference type="Rhea" id="RHEA-COMP:13338"/>
        <dbReference type="Rhea" id="RHEA-COMP:13339"/>
        <dbReference type="Rhea" id="RHEA-COMP:13340"/>
        <dbReference type="ChEBI" id="CHEBI:15378"/>
        <dbReference type="ChEBI" id="CHEBI:29950"/>
        <dbReference type="ChEBI" id="CHEBI:30616"/>
        <dbReference type="ChEBI" id="CHEBI:33019"/>
        <dbReference type="ChEBI" id="CHEBI:33737"/>
        <dbReference type="ChEBI" id="CHEBI:33738"/>
        <dbReference type="ChEBI" id="CHEBI:61963"/>
        <dbReference type="ChEBI" id="CHEBI:65315"/>
        <dbReference type="ChEBI" id="CHEBI:136798"/>
        <dbReference type="ChEBI" id="CHEBI:456215"/>
        <dbReference type="EC" id="2.8.1.4"/>
    </reaction>
</comment>
<keyword evidence="8 9" id="KW-0784">Thiamine biosynthesis</keyword>
<gene>
    <name evidence="9 11" type="primary">thiI</name>
    <name evidence="11" type="ordered locus">MAV_2717</name>
</gene>
<dbReference type="CDD" id="cd11716">
    <property type="entry name" value="THUMP_ThiI"/>
    <property type="match status" value="1"/>
</dbReference>
<evidence type="ECO:0000256" key="2">
    <source>
        <dbReference type="ARBA" id="ARBA00022490"/>
    </source>
</evidence>
<dbReference type="InterPro" id="IPR049961">
    <property type="entry name" value="ThiI_N"/>
</dbReference>
<protein>
    <recommendedName>
        <fullName evidence="9">Probable tRNA sulfurtransferase</fullName>
        <ecNumber evidence="9">2.8.1.4</ecNumber>
    </recommendedName>
    <alternativeName>
        <fullName evidence="9">Sulfur carrier protein ThiS sulfurtransferase</fullName>
    </alternativeName>
    <alternativeName>
        <fullName evidence="9">Thiamine biosynthesis protein ThiI</fullName>
    </alternativeName>
    <alternativeName>
        <fullName evidence="9">tRNA 4-thiouridine synthase</fullName>
    </alternativeName>
</protein>
<dbReference type="Pfam" id="PF02568">
    <property type="entry name" value="ThiI"/>
    <property type="match status" value="1"/>
</dbReference>
<dbReference type="GO" id="GO:0002937">
    <property type="term" value="P:tRNA 4-thiouridine biosynthesis"/>
    <property type="evidence" value="ECO:0007669"/>
    <property type="project" value="TreeGrafter"/>
</dbReference>
<dbReference type="Gene3D" id="3.40.50.620">
    <property type="entry name" value="HUPs"/>
    <property type="match status" value="1"/>
</dbReference>
<dbReference type="RefSeq" id="WP_011724997.1">
    <property type="nucleotide sequence ID" value="NC_008595.1"/>
</dbReference>
<dbReference type="PANTHER" id="PTHR43209:SF1">
    <property type="entry name" value="TRNA SULFURTRANSFERASE"/>
    <property type="match status" value="1"/>
</dbReference>
<dbReference type="SUPFAM" id="SSF52402">
    <property type="entry name" value="Adenine nucleotide alpha hydrolases-like"/>
    <property type="match status" value="1"/>
</dbReference>
<feature type="binding site" evidence="9">
    <location>
        <position position="292"/>
    </location>
    <ligand>
        <name>ATP</name>
        <dbReference type="ChEBI" id="CHEBI:30616"/>
    </ligand>
</feature>
<dbReference type="GO" id="GO:0000049">
    <property type="term" value="F:tRNA binding"/>
    <property type="evidence" value="ECO:0007669"/>
    <property type="project" value="UniProtKB-UniRule"/>
</dbReference>
<comment type="pathway">
    <text evidence="9">Cofactor biosynthesis; thiamine diphosphate biosynthesis.</text>
</comment>
<dbReference type="PANTHER" id="PTHR43209">
    <property type="entry name" value="TRNA SULFURTRANSFERASE"/>
    <property type="match status" value="1"/>
</dbReference>
<dbReference type="UniPathway" id="UPA00060"/>
<evidence type="ECO:0000256" key="4">
    <source>
        <dbReference type="ARBA" id="ARBA00022679"/>
    </source>
</evidence>
<dbReference type="Gene3D" id="3.30.2130.30">
    <property type="match status" value="1"/>
</dbReference>
<dbReference type="GO" id="GO:0009229">
    <property type="term" value="P:thiamine diphosphate biosynthetic process"/>
    <property type="evidence" value="ECO:0007669"/>
    <property type="project" value="UniProtKB-UniRule"/>
</dbReference>
<evidence type="ECO:0000313" key="12">
    <source>
        <dbReference type="Proteomes" id="UP000001574"/>
    </source>
</evidence>
<evidence type="ECO:0000256" key="1">
    <source>
        <dbReference type="ARBA" id="ARBA00004496"/>
    </source>
</evidence>
<organism evidence="11 12">
    <name type="scientific">Mycobacterium avium (strain 104)</name>
    <dbReference type="NCBI Taxonomy" id="243243"/>
    <lineage>
        <taxon>Bacteria</taxon>
        <taxon>Bacillati</taxon>
        <taxon>Actinomycetota</taxon>
        <taxon>Actinomycetes</taxon>
        <taxon>Mycobacteriales</taxon>
        <taxon>Mycobacteriaceae</taxon>
        <taxon>Mycobacterium</taxon>
        <taxon>Mycobacterium avium complex (MAC)</taxon>
    </lineage>
</organism>
<keyword evidence="2 9" id="KW-0963">Cytoplasm</keyword>
<keyword evidence="6 9" id="KW-0067">ATP-binding</keyword>
<keyword evidence="5 9" id="KW-0547">Nucleotide-binding</keyword>
<dbReference type="SUPFAM" id="SSF143437">
    <property type="entry name" value="THUMP domain-like"/>
    <property type="match status" value="1"/>
</dbReference>
<dbReference type="GO" id="GO:0005829">
    <property type="term" value="C:cytosol"/>
    <property type="evidence" value="ECO:0007669"/>
    <property type="project" value="TreeGrafter"/>
</dbReference>
<dbReference type="GO" id="GO:0009228">
    <property type="term" value="P:thiamine biosynthetic process"/>
    <property type="evidence" value="ECO:0007669"/>
    <property type="project" value="UniProtKB-KW"/>
</dbReference>
<keyword evidence="3 9" id="KW-0820">tRNA-binding</keyword>
<evidence type="ECO:0000313" key="11">
    <source>
        <dbReference type="EMBL" id="ABK66973.1"/>
    </source>
</evidence>
<feature type="domain" description="THUMP" evidence="10">
    <location>
        <begin position="64"/>
        <end position="170"/>
    </location>
</feature>
<dbReference type="CDD" id="cd01712">
    <property type="entry name" value="PPase_ThiI"/>
    <property type="match status" value="1"/>
</dbReference>
<dbReference type="EC" id="2.8.1.4" evidence="9"/>
<dbReference type="Proteomes" id="UP000001574">
    <property type="component" value="Chromosome"/>
</dbReference>
<dbReference type="InterPro" id="IPR004114">
    <property type="entry name" value="THUMP_dom"/>
</dbReference>
<proteinExistence type="inferred from homology"/>
<dbReference type="AlphaFoldDB" id="A0A0H2ZWM6"/>
<name>A0A0H2ZWM6_MYCA1</name>
<dbReference type="HOGENOM" id="CLU_037952_4_0_11"/>
<feature type="binding site" evidence="9">
    <location>
        <begin position="188"/>
        <end position="189"/>
    </location>
    <ligand>
        <name>ATP</name>
        <dbReference type="ChEBI" id="CHEBI:30616"/>
    </ligand>
</feature>
<evidence type="ECO:0000256" key="5">
    <source>
        <dbReference type="ARBA" id="ARBA00022741"/>
    </source>
</evidence>
<keyword evidence="7 9" id="KW-0694">RNA-binding</keyword>
<dbReference type="InterPro" id="IPR049962">
    <property type="entry name" value="THUMP_ThiI"/>
</dbReference>
<dbReference type="PROSITE" id="PS51165">
    <property type="entry name" value="THUMP"/>
    <property type="match status" value="1"/>
</dbReference>
<dbReference type="HAMAP" id="MF_00021">
    <property type="entry name" value="ThiI"/>
    <property type="match status" value="1"/>
</dbReference>
<dbReference type="NCBIfam" id="TIGR00342">
    <property type="entry name" value="tRNA uracil 4-sulfurtransferase ThiI"/>
    <property type="match status" value="1"/>
</dbReference>
<dbReference type="EMBL" id="CP000479">
    <property type="protein sequence ID" value="ABK66973.1"/>
    <property type="molecule type" value="Genomic_DNA"/>
</dbReference>
<dbReference type="InterPro" id="IPR020536">
    <property type="entry name" value="ThiI_AANH"/>
</dbReference>
<evidence type="ECO:0000256" key="9">
    <source>
        <dbReference type="HAMAP-Rule" id="MF_00021"/>
    </source>
</evidence>
<evidence type="ECO:0000259" key="10">
    <source>
        <dbReference type="PROSITE" id="PS51165"/>
    </source>
</evidence>
<comment type="subcellular location">
    <subcellularLocation>
        <location evidence="1 9">Cytoplasm</location>
    </subcellularLocation>
</comment>
<dbReference type="GO" id="GO:0052837">
    <property type="term" value="P:thiazole biosynthetic process"/>
    <property type="evidence" value="ECO:0007669"/>
    <property type="project" value="TreeGrafter"/>
</dbReference>
<dbReference type="Pfam" id="PF22025">
    <property type="entry name" value="ThiI_fer"/>
    <property type="match status" value="1"/>
</dbReference>
<dbReference type="InterPro" id="IPR014729">
    <property type="entry name" value="Rossmann-like_a/b/a_fold"/>
</dbReference>
<comment type="similarity">
    <text evidence="9">Belongs to the ThiI family.</text>
</comment>
<dbReference type="KEGG" id="mav:MAV_2717"/>
<evidence type="ECO:0000256" key="6">
    <source>
        <dbReference type="ARBA" id="ARBA00022840"/>
    </source>
</evidence>
<comment type="function">
    <text evidence="9">Catalyzes the ATP-dependent transfer of a sulfur to tRNA to produce 4-thiouridine in position 8 of tRNAs, which functions as a near-UV photosensor. Also catalyzes the transfer of sulfur to the sulfur carrier protein ThiS, forming ThiS-thiocarboxylate. This is a step in the synthesis of thiazole, in the thiamine biosynthesis pathway. The sulfur is donated as persulfide by IscS.</text>
</comment>
<sequence length="409" mass="44510">MHMQCCVLLKYGEMVLKGGNRRWFEQWLLTNLDDALSAWPPEHRPAVRRRGGVLVLFTSPELQDELVALARNLIGISLVQPVWRVPRSARAAETAAVELLRDHCTQDGAPTFAVRCHRRDKRFGLSSEQLAARIGARVRADLGWPVDLSHPELELTVEVDRREIFLGTRTHPGQGGLPVGSSGRAVVLLSGGFDSPVAAYRAMRRGLACDFLHCTGAPFTDASSTYKAYALVRQLTRFQPRSRLYVAAVGRAQRTLAASGAGEAQIVAQRRLYLRLACGLAERIGAQAVVTGDSLGQVASQTLPNLAATEQAATLPVLRPLLGFDKQEILAEARRIGTAEIAMLPDQDCCQLFLPRRVATHAAVDQLLPVEARAGVDTLVGNLLDRMQRFDFGPEAADVESAATASRVG</sequence>